<dbReference type="AlphaFoldDB" id="A0A445MZD3"/>
<gene>
    <name evidence="1" type="ORF">PITCH_A350056</name>
</gene>
<evidence type="ECO:0000313" key="1">
    <source>
        <dbReference type="EMBL" id="SPD74847.1"/>
    </source>
</evidence>
<name>A0A445MZD3_9BACT</name>
<protein>
    <submittedName>
        <fullName evidence="1">Uncharacterized protein</fullName>
    </submittedName>
</protein>
<organism evidence="1">
    <name type="scientific">uncultured Desulfobacterium sp</name>
    <dbReference type="NCBI Taxonomy" id="201089"/>
    <lineage>
        <taxon>Bacteria</taxon>
        <taxon>Pseudomonadati</taxon>
        <taxon>Thermodesulfobacteriota</taxon>
        <taxon>Desulfobacteria</taxon>
        <taxon>Desulfobacterales</taxon>
        <taxon>Desulfobacteriaceae</taxon>
        <taxon>Desulfobacterium</taxon>
        <taxon>environmental samples</taxon>
    </lineage>
</organism>
<sequence length="52" mass="5724">MVGGGPWKHIGDTRCLGHGLAEDIHAAQVGKCDLHDEDIYRHEAKEAKKINC</sequence>
<dbReference type="EMBL" id="OJIN01000176">
    <property type="protein sequence ID" value="SPD74847.1"/>
    <property type="molecule type" value="Genomic_DNA"/>
</dbReference>
<reference evidence="1" key="1">
    <citation type="submission" date="2018-01" db="EMBL/GenBank/DDBJ databases">
        <authorList>
            <person name="Regsiter A."/>
            <person name="William W."/>
        </authorList>
    </citation>
    <scope>NUCLEOTIDE SEQUENCE</scope>
    <source>
        <strain evidence="1">TRIP AH-1</strain>
    </source>
</reference>
<proteinExistence type="predicted"/>
<accession>A0A445MZD3</accession>